<dbReference type="PANTHER" id="PTHR31157:SF1">
    <property type="entry name" value="SCP DOMAIN-CONTAINING PROTEIN"/>
    <property type="match status" value="1"/>
</dbReference>
<evidence type="ECO:0000313" key="4">
    <source>
        <dbReference type="Proteomes" id="UP000751518"/>
    </source>
</evidence>
<feature type="transmembrane region" description="Helical" evidence="1">
    <location>
        <begin position="335"/>
        <end position="353"/>
    </location>
</feature>
<sequence>MSKLIHYFLPHEKNNHKPFFTRHPGLATILIFTLAVQTSINVFFSTHPQILGFATSIYQSEIITLTNNQRTNSGLTTLKHNTKLDEAARMKAQHMFENDYWAHVSPDGVDPWYWFGVVGYSYSAAGENLARDFDTSAGVVNAWMASPSHRENILYPNFTEIGIAVVDGNLAGEDTTLVVQLFATPTPSSSLVVNPVEQDPTPIPTLAPTVVPATPTPNTVIYPTNTPVPTAALIPTQEPTNQPTVSPTPSLEPTPTTAAFVINDDSKTTYQPLGGFTTTPPNPLSNTLSVIGHISSLSAGRIFSIALTVALIALLVSESAVMWRKGLKHPHAHRIVHVGILVLTLLATLYQAGGSIL</sequence>
<organism evidence="3 4">
    <name type="scientific">candidate division WWE3 bacterium</name>
    <dbReference type="NCBI Taxonomy" id="2053526"/>
    <lineage>
        <taxon>Bacteria</taxon>
        <taxon>Katanobacteria</taxon>
    </lineage>
</organism>
<comment type="caution">
    <text evidence="3">The sequence shown here is derived from an EMBL/GenBank/DDBJ whole genome shotgun (WGS) entry which is preliminary data.</text>
</comment>
<feature type="transmembrane region" description="Helical" evidence="1">
    <location>
        <begin position="302"/>
        <end position="323"/>
    </location>
</feature>
<reference evidence="3" key="2">
    <citation type="journal article" date="2021" name="Microbiome">
        <title>Successional dynamics and alternative stable states in a saline activated sludge microbial community over 9 years.</title>
        <authorList>
            <person name="Wang Y."/>
            <person name="Ye J."/>
            <person name="Ju F."/>
            <person name="Liu L."/>
            <person name="Boyd J.A."/>
            <person name="Deng Y."/>
            <person name="Parks D.H."/>
            <person name="Jiang X."/>
            <person name="Yin X."/>
            <person name="Woodcroft B.J."/>
            <person name="Tyson G.W."/>
            <person name="Hugenholtz P."/>
            <person name="Polz M.F."/>
            <person name="Zhang T."/>
        </authorList>
    </citation>
    <scope>NUCLEOTIDE SEQUENCE</scope>
    <source>
        <strain evidence="3">HKST-UBA03</strain>
    </source>
</reference>
<dbReference type="CDD" id="cd05379">
    <property type="entry name" value="CAP_bacterial"/>
    <property type="match status" value="1"/>
</dbReference>
<keyword evidence="1" id="KW-0472">Membrane</keyword>
<dbReference type="Gene3D" id="3.40.33.10">
    <property type="entry name" value="CAP"/>
    <property type="match status" value="1"/>
</dbReference>
<name>A0A955LKI2_UNCKA</name>
<dbReference type="InterPro" id="IPR035940">
    <property type="entry name" value="CAP_sf"/>
</dbReference>
<dbReference type="InterPro" id="IPR014044">
    <property type="entry name" value="CAP_dom"/>
</dbReference>
<gene>
    <name evidence="3" type="ORF">KC614_01555</name>
</gene>
<evidence type="ECO:0000256" key="1">
    <source>
        <dbReference type="SAM" id="Phobius"/>
    </source>
</evidence>
<dbReference type="EMBL" id="JAGQKZ010000008">
    <property type="protein sequence ID" value="MCA9391874.1"/>
    <property type="molecule type" value="Genomic_DNA"/>
</dbReference>
<proteinExistence type="predicted"/>
<dbReference type="Proteomes" id="UP000751518">
    <property type="component" value="Unassembled WGS sequence"/>
</dbReference>
<dbReference type="AlphaFoldDB" id="A0A955LKI2"/>
<evidence type="ECO:0000259" key="2">
    <source>
        <dbReference type="Pfam" id="PF00188"/>
    </source>
</evidence>
<keyword evidence="1" id="KW-1133">Transmembrane helix</keyword>
<dbReference type="Pfam" id="PF00188">
    <property type="entry name" value="CAP"/>
    <property type="match status" value="1"/>
</dbReference>
<accession>A0A955LKI2</accession>
<dbReference type="PANTHER" id="PTHR31157">
    <property type="entry name" value="SCP DOMAIN-CONTAINING PROTEIN"/>
    <property type="match status" value="1"/>
</dbReference>
<feature type="domain" description="SCP" evidence="2">
    <location>
        <begin position="65"/>
        <end position="172"/>
    </location>
</feature>
<dbReference type="SUPFAM" id="SSF55797">
    <property type="entry name" value="PR-1-like"/>
    <property type="match status" value="1"/>
</dbReference>
<reference evidence="3" key="1">
    <citation type="submission" date="2020-04" db="EMBL/GenBank/DDBJ databases">
        <authorList>
            <person name="Zhang T."/>
        </authorList>
    </citation>
    <scope>NUCLEOTIDE SEQUENCE</scope>
    <source>
        <strain evidence="3">HKST-UBA03</strain>
    </source>
</reference>
<protein>
    <recommendedName>
        <fullName evidence="2">SCP domain-containing protein</fullName>
    </recommendedName>
</protein>
<keyword evidence="1" id="KW-0812">Transmembrane</keyword>
<evidence type="ECO:0000313" key="3">
    <source>
        <dbReference type="EMBL" id="MCA9391874.1"/>
    </source>
</evidence>